<feature type="non-terminal residue" evidence="3">
    <location>
        <position position="1"/>
    </location>
</feature>
<feature type="region of interest" description="Disordered" evidence="1">
    <location>
        <begin position="133"/>
        <end position="152"/>
    </location>
</feature>
<dbReference type="InterPro" id="IPR027244">
    <property type="entry name" value="IML1"/>
</dbReference>
<feature type="region of interest" description="Disordered" evidence="1">
    <location>
        <begin position="657"/>
        <end position="677"/>
    </location>
</feature>
<dbReference type="InterPro" id="IPR036390">
    <property type="entry name" value="WH_DNA-bd_sf"/>
</dbReference>
<feature type="domain" description="DEP" evidence="2">
    <location>
        <begin position="721"/>
        <end position="783"/>
    </location>
</feature>
<comment type="caution">
    <text evidence="3">The sequence shown here is derived from an EMBL/GenBank/DDBJ whole genome shotgun (WGS) entry which is preliminary data.</text>
</comment>
<dbReference type="SUPFAM" id="SSF46785">
    <property type="entry name" value="Winged helix' DNA-binding domain"/>
    <property type="match status" value="1"/>
</dbReference>
<protein>
    <recommendedName>
        <fullName evidence="2">DEP domain-containing protein</fullName>
    </recommendedName>
</protein>
<accession>A0ABD3TXU2</accession>
<feature type="region of interest" description="Disordered" evidence="1">
    <location>
        <begin position="312"/>
        <end position="332"/>
    </location>
</feature>
<dbReference type="EMBL" id="JBJQND010000017">
    <property type="protein sequence ID" value="KAL3841366.1"/>
    <property type="molecule type" value="Genomic_DNA"/>
</dbReference>
<gene>
    <name evidence="3" type="ORF">ACJMK2_019524</name>
</gene>
<proteinExistence type="predicted"/>
<feature type="compositionally biased region" description="Low complexity" evidence="1">
    <location>
        <begin position="312"/>
        <end position="326"/>
    </location>
</feature>
<dbReference type="AlphaFoldDB" id="A0ABD3TXU2"/>
<dbReference type="InterPro" id="IPR000591">
    <property type="entry name" value="DEP_dom"/>
</dbReference>
<dbReference type="SMART" id="SM00049">
    <property type="entry name" value="DEP"/>
    <property type="match status" value="1"/>
</dbReference>
<evidence type="ECO:0000313" key="4">
    <source>
        <dbReference type="Proteomes" id="UP001634394"/>
    </source>
</evidence>
<dbReference type="Pfam" id="PF19418">
    <property type="entry name" value="DEPDC5_CTD"/>
    <property type="match status" value="1"/>
</dbReference>
<keyword evidence="4" id="KW-1185">Reference proteome</keyword>
<dbReference type="Pfam" id="PF00610">
    <property type="entry name" value="DEP"/>
    <property type="match status" value="1"/>
</dbReference>
<dbReference type="InterPro" id="IPR036388">
    <property type="entry name" value="WH-like_DNA-bd_sf"/>
</dbReference>
<dbReference type="PROSITE" id="PS50186">
    <property type="entry name" value="DEP"/>
    <property type="match status" value="1"/>
</dbReference>
<evidence type="ECO:0000256" key="1">
    <source>
        <dbReference type="SAM" id="MobiDB-lite"/>
    </source>
</evidence>
<dbReference type="Gene3D" id="1.10.10.10">
    <property type="entry name" value="Winged helix-like DNA-binding domain superfamily/Winged helix DNA-binding domain"/>
    <property type="match status" value="1"/>
</dbReference>
<name>A0ABD3TXU2_SINWO</name>
<dbReference type="PANTHER" id="PTHR13179">
    <property type="entry name" value="DEP DOMAIN CONTAINING PROTEIN 5"/>
    <property type="match status" value="1"/>
</dbReference>
<dbReference type="PANTHER" id="PTHR13179:SF8">
    <property type="entry name" value="GATOR COMPLEX PROTEIN DEPDC5"/>
    <property type="match status" value="1"/>
</dbReference>
<evidence type="ECO:0000313" key="3">
    <source>
        <dbReference type="EMBL" id="KAL3841366.1"/>
    </source>
</evidence>
<dbReference type="Proteomes" id="UP001634394">
    <property type="component" value="Unassembled WGS sequence"/>
</dbReference>
<evidence type="ECO:0000259" key="2">
    <source>
        <dbReference type="PROSITE" id="PS50186"/>
    </source>
</evidence>
<reference evidence="3 4" key="1">
    <citation type="submission" date="2024-11" db="EMBL/GenBank/DDBJ databases">
        <title>Chromosome-level genome assembly of the freshwater bivalve Anodonta woodiana.</title>
        <authorList>
            <person name="Chen X."/>
        </authorList>
    </citation>
    <scope>NUCLEOTIDE SEQUENCE [LARGE SCALE GENOMIC DNA]</scope>
    <source>
        <strain evidence="3">MN2024</strain>
        <tissue evidence="3">Gills</tissue>
    </source>
</reference>
<sequence>FYTSKNQAQSYCNRTFVPRIKLPPQMLEKRNGVKKQKTGTGLLASSSCESDDDNFTFVDYDEFDAQVFKQPAKTMPSLGFARSTSLYQHIQQGGKKHPRTLKEARLMHIPRSRHVSDEASSFMLEKSERKSGLASSPAISIPSQSSSGDDLSSSLGCYPVLEKKNYKDLADSDSEDFLPKRSVVGSAGSPLGHHSRRHHMMLKKRRALINPFAPSRMQFKMTSNRRRWVHAFPRDPQGAAVQTHHFHNYSYQDSGVFNMSFSFREVAELEAKTNMTLKKKLASSMKECALEFHVTEESGEVTGTHQYSASPSISSFHMSSPHSSGSQELSKYGSPGKTFLTQQSVLQGQRSWLWGPTGEQMWSPDMTTGQDWRPLECDDYHVAESRLIKPLLTADFDNTQMFCAGINSNIQCSCSHFSLSLYFSPPVTEDEKVYRKVPLNTYDVFKELVSQRLAQGFQMILMPNAPAVSSNTFSTVSYISSSNPLSSSPQPSGLVRGMPVAEQTEMYYLSIGRIFHQVSLVNRTIAVTRFRPRHPNPQMCYSYRYRFQAPDSYSYDSSWSEFRNEKLENYNWNYLDQYICTRGEGEYGLLESLKFWRSRFFLLPCNNAGTKKIIEGKCPRGDVYEEMSKQELKQMTSGFIRYIEILNKLRKALPSRKQKLSGDHSVPSGADGHAAKAPDLHIDSSKEESLNQSSPLQKIAEAMLDSNFGVPMLAKQLGISEHTFISADAVSWCIQNIQGVRTIQSAVSLLQSMLDECLIRHASGNINHRMIYGFYMYHFIIKDKNKADGVNSLFQNEMCEVAILPVKEDLEENIGPTSSNTISNGLDTPGPPTSTAAFYLRSASEQNDLLESSQAESFEDWRVQTGLPVGYQTWRQQSGKTNINLRYDATLLHKYVNVDTDANGRSDRPEWATARYHAYYSPKCAFELQVQWMVSTGPVLGDLITGWARKAGACGLHLVPVPCDPFALPTALDSDPLRGPIFVPLLNDVIVDEKGSPLFCEYDAEYRQKKMTHFQETIIKRFGFIPTSVRIPNKSQSSFTQYEDQQQYVHCSGGMFVLIEDSQIPDSEGEYTTNSLTKKSSSELRKDYIARQSSQIIHQYSREQWGKIGFLWSWNFMLSKRWRSGNTGDEFFQDNMLADFRAFCSNKDSRLAHFVESYLKELVE</sequence>
<dbReference type="InterPro" id="IPR045838">
    <property type="entry name" value="DEPDC5_CTD"/>
</dbReference>
<organism evidence="3 4">
    <name type="scientific">Sinanodonta woodiana</name>
    <name type="common">Chinese pond mussel</name>
    <name type="synonym">Anodonta woodiana</name>
    <dbReference type="NCBI Taxonomy" id="1069815"/>
    <lineage>
        <taxon>Eukaryota</taxon>
        <taxon>Metazoa</taxon>
        <taxon>Spiralia</taxon>
        <taxon>Lophotrochozoa</taxon>
        <taxon>Mollusca</taxon>
        <taxon>Bivalvia</taxon>
        <taxon>Autobranchia</taxon>
        <taxon>Heteroconchia</taxon>
        <taxon>Palaeoheterodonta</taxon>
        <taxon>Unionida</taxon>
        <taxon>Unionoidea</taxon>
        <taxon>Unionidae</taxon>
        <taxon>Unioninae</taxon>
        <taxon>Sinanodonta</taxon>
    </lineage>
</organism>